<name>A0A139A5R9_GONPJ</name>
<dbReference type="GO" id="GO:0008270">
    <property type="term" value="F:zinc ion binding"/>
    <property type="evidence" value="ECO:0007669"/>
    <property type="project" value="UniProtKB-KW"/>
</dbReference>
<dbReference type="PANTHER" id="PTHR24394">
    <property type="entry name" value="ZINC FINGER PROTEIN"/>
    <property type="match status" value="1"/>
</dbReference>
<feature type="domain" description="C2H2-type" evidence="9">
    <location>
        <begin position="55"/>
        <end position="84"/>
    </location>
</feature>
<dbReference type="EMBL" id="KQ965790">
    <property type="protein sequence ID" value="KXS12172.1"/>
    <property type="molecule type" value="Genomic_DNA"/>
</dbReference>
<dbReference type="Pfam" id="PF00096">
    <property type="entry name" value="zf-C2H2"/>
    <property type="match status" value="2"/>
</dbReference>
<dbReference type="AlphaFoldDB" id="A0A139A5R9"/>
<reference evidence="10 11" key="1">
    <citation type="journal article" date="2015" name="Genome Biol. Evol.">
        <title>Phylogenomic analyses indicate that early fungi evolved digesting cell walls of algal ancestors of land plants.</title>
        <authorList>
            <person name="Chang Y."/>
            <person name="Wang S."/>
            <person name="Sekimoto S."/>
            <person name="Aerts A.L."/>
            <person name="Choi C."/>
            <person name="Clum A."/>
            <person name="LaButti K.M."/>
            <person name="Lindquist E.A."/>
            <person name="Yee Ngan C."/>
            <person name="Ohm R.A."/>
            <person name="Salamov A.A."/>
            <person name="Grigoriev I.V."/>
            <person name="Spatafora J.W."/>
            <person name="Berbee M.L."/>
        </authorList>
    </citation>
    <scope>NUCLEOTIDE SEQUENCE [LARGE SCALE GENOMIC DNA]</scope>
    <source>
        <strain evidence="10 11">JEL478</strain>
    </source>
</reference>
<protein>
    <recommendedName>
        <fullName evidence="9">C2H2-type domain-containing protein</fullName>
    </recommendedName>
</protein>
<dbReference type="InterPro" id="IPR036236">
    <property type="entry name" value="Znf_C2H2_sf"/>
</dbReference>
<evidence type="ECO:0000256" key="4">
    <source>
        <dbReference type="ARBA" id="ARBA00022771"/>
    </source>
</evidence>
<feature type="domain" description="C2H2-type" evidence="9">
    <location>
        <begin position="27"/>
        <end position="54"/>
    </location>
</feature>
<sequence length="150" mass="16481">MYIPRVWAIIHKGEQRGLISGFGEKSYACTQCDVKFSRKHDMLRHQAVHNGSRPHECPRGCDRAYSRADALMRHIRAKHGDAGETVPSGSGDEHMSPEHESTDDVFREQVTASLSTLRAALSIIQGGYLGVQNAGGVVEDGDVHVDDEGR</sequence>
<dbReference type="PROSITE" id="PS50157">
    <property type="entry name" value="ZINC_FINGER_C2H2_2"/>
    <property type="match status" value="2"/>
</dbReference>
<gene>
    <name evidence="10" type="ORF">M427DRAFT_59700</name>
</gene>
<keyword evidence="4 7" id="KW-0863">Zinc-finger</keyword>
<dbReference type="PROSITE" id="PS00028">
    <property type="entry name" value="ZINC_FINGER_C2H2_1"/>
    <property type="match status" value="2"/>
</dbReference>
<accession>A0A139A5R9</accession>
<evidence type="ECO:0000256" key="8">
    <source>
        <dbReference type="SAM" id="MobiDB-lite"/>
    </source>
</evidence>
<comment type="subcellular location">
    <subcellularLocation>
        <location evidence="1">Nucleus</location>
    </subcellularLocation>
</comment>
<dbReference type="Proteomes" id="UP000070544">
    <property type="component" value="Unassembled WGS sequence"/>
</dbReference>
<dbReference type="OrthoDB" id="8922241at2759"/>
<dbReference type="GO" id="GO:0005634">
    <property type="term" value="C:nucleus"/>
    <property type="evidence" value="ECO:0007669"/>
    <property type="project" value="UniProtKB-SubCell"/>
</dbReference>
<dbReference type="InterPro" id="IPR013087">
    <property type="entry name" value="Znf_C2H2_type"/>
</dbReference>
<dbReference type="GO" id="GO:0000981">
    <property type="term" value="F:DNA-binding transcription factor activity, RNA polymerase II-specific"/>
    <property type="evidence" value="ECO:0007669"/>
    <property type="project" value="TreeGrafter"/>
</dbReference>
<keyword evidence="3" id="KW-0677">Repeat</keyword>
<evidence type="ECO:0000256" key="2">
    <source>
        <dbReference type="ARBA" id="ARBA00022723"/>
    </source>
</evidence>
<evidence type="ECO:0000259" key="9">
    <source>
        <dbReference type="PROSITE" id="PS50157"/>
    </source>
</evidence>
<dbReference type="SUPFAM" id="SSF57667">
    <property type="entry name" value="beta-beta-alpha zinc fingers"/>
    <property type="match status" value="1"/>
</dbReference>
<evidence type="ECO:0000256" key="1">
    <source>
        <dbReference type="ARBA" id="ARBA00004123"/>
    </source>
</evidence>
<dbReference type="FunFam" id="3.30.160.60:FF:000100">
    <property type="entry name" value="Zinc finger 45-like"/>
    <property type="match status" value="1"/>
</dbReference>
<feature type="compositionally biased region" description="Basic and acidic residues" evidence="8">
    <location>
        <begin position="91"/>
        <end position="100"/>
    </location>
</feature>
<proteinExistence type="predicted"/>
<keyword evidence="2" id="KW-0479">Metal-binding</keyword>
<evidence type="ECO:0000256" key="3">
    <source>
        <dbReference type="ARBA" id="ARBA00022737"/>
    </source>
</evidence>
<evidence type="ECO:0000313" key="10">
    <source>
        <dbReference type="EMBL" id="KXS12172.1"/>
    </source>
</evidence>
<keyword evidence="5" id="KW-0862">Zinc</keyword>
<dbReference type="STRING" id="1344416.A0A139A5R9"/>
<evidence type="ECO:0000256" key="6">
    <source>
        <dbReference type="ARBA" id="ARBA00023242"/>
    </source>
</evidence>
<evidence type="ECO:0000256" key="7">
    <source>
        <dbReference type="PROSITE-ProRule" id="PRU00042"/>
    </source>
</evidence>
<feature type="region of interest" description="Disordered" evidence="8">
    <location>
        <begin position="79"/>
        <end position="100"/>
    </location>
</feature>
<evidence type="ECO:0000313" key="11">
    <source>
        <dbReference type="Proteomes" id="UP000070544"/>
    </source>
</evidence>
<organism evidence="10 11">
    <name type="scientific">Gonapodya prolifera (strain JEL478)</name>
    <name type="common">Monoblepharis prolifera</name>
    <dbReference type="NCBI Taxonomy" id="1344416"/>
    <lineage>
        <taxon>Eukaryota</taxon>
        <taxon>Fungi</taxon>
        <taxon>Fungi incertae sedis</taxon>
        <taxon>Chytridiomycota</taxon>
        <taxon>Chytridiomycota incertae sedis</taxon>
        <taxon>Monoblepharidomycetes</taxon>
        <taxon>Monoblepharidales</taxon>
        <taxon>Gonapodyaceae</taxon>
        <taxon>Gonapodya</taxon>
    </lineage>
</organism>
<dbReference type="Gene3D" id="3.30.160.60">
    <property type="entry name" value="Classic Zinc Finger"/>
    <property type="match status" value="2"/>
</dbReference>
<dbReference type="PANTHER" id="PTHR24394:SF44">
    <property type="entry name" value="ZINC FINGER PROTEIN 271-LIKE"/>
    <property type="match status" value="1"/>
</dbReference>
<evidence type="ECO:0000256" key="5">
    <source>
        <dbReference type="ARBA" id="ARBA00022833"/>
    </source>
</evidence>
<dbReference type="SMART" id="SM00355">
    <property type="entry name" value="ZnF_C2H2"/>
    <property type="match status" value="2"/>
</dbReference>
<keyword evidence="11" id="KW-1185">Reference proteome</keyword>
<keyword evidence="6" id="KW-0539">Nucleus</keyword>